<gene>
    <name evidence="2" type="ORF">K4A83_18460</name>
</gene>
<dbReference type="EMBL" id="JAIHOM010000119">
    <property type="protein sequence ID" value="MCW6038240.1"/>
    <property type="molecule type" value="Genomic_DNA"/>
</dbReference>
<proteinExistence type="predicted"/>
<comment type="caution">
    <text evidence="2">The sequence shown here is derived from an EMBL/GenBank/DDBJ whole genome shotgun (WGS) entry which is preliminary data.</text>
</comment>
<evidence type="ECO:0000313" key="3">
    <source>
        <dbReference type="Proteomes" id="UP001526426"/>
    </source>
</evidence>
<sequence length="104" mass="12191">MLFLVVGFNVLLALVNFYVAWKIWRLGRSLAEATKVMTSLERTIHNIFYPAPMVIIKGQVGTRVFREACARWGYQVGQVERILRLLTGLPRLWRRGLGVYRRRR</sequence>
<organism evidence="2 3">
    <name type="scientific">Spirulina subsalsa FACHB-351</name>
    <dbReference type="NCBI Taxonomy" id="234711"/>
    <lineage>
        <taxon>Bacteria</taxon>
        <taxon>Bacillati</taxon>
        <taxon>Cyanobacteriota</taxon>
        <taxon>Cyanophyceae</taxon>
        <taxon>Spirulinales</taxon>
        <taxon>Spirulinaceae</taxon>
        <taxon>Spirulina</taxon>
    </lineage>
</organism>
<dbReference type="Proteomes" id="UP001526426">
    <property type="component" value="Unassembled WGS sequence"/>
</dbReference>
<protein>
    <submittedName>
        <fullName evidence="2">Uncharacterized protein</fullName>
    </submittedName>
</protein>
<keyword evidence="1" id="KW-0812">Transmembrane</keyword>
<keyword evidence="1" id="KW-0472">Membrane</keyword>
<reference evidence="2 3" key="1">
    <citation type="submission" date="2021-08" db="EMBL/GenBank/DDBJ databases">
        <title>Draft genome sequence of Spirulina subsalsa with high tolerance to salinity and hype-accumulation of phycocyanin.</title>
        <authorList>
            <person name="Pei H."/>
            <person name="Jiang L."/>
        </authorList>
    </citation>
    <scope>NUCLEOTIDE SEQUENCE [LARGE SCALE GENOMIC DNA]</scope>
    <source>
        <strain evidence="2 3">FACHB-351</strain>
    </source>
</reference>
<keyword evidence="1" id="KW-1133">Transmembrane helix</keyword>
<feature type="transmembrane region" description="Helical" evidence="1">
    <location>
        <begin position="6"/>
        <end position="24"/>
    </location>
</feature>
<name>A0ABT3L9P8_9CYAN</name>
<accession>A0ABT3L9P8</accession>
<evidence type="ECO:0000256" key="1">
    <source>
        <dbReference type="SAM" id="Phobius"/>
    </source>
</evidence>
<dbReference type="RefSeq" id="WP_265266145.1">
    <property type="nucleotide sequence ID" value="NZ_JAIHOM010000119.1"/>
</dbReference>
<evidence type="ECO:0000313" key="2">
    <source>
        <dbReference type="EMBL" id="MCW6038240.1"/>
    </source>
</evidence>
<keyword evidence="3" id="KW-1185">Reference proteome</keyword>